<sequence length="169" mass="19171">MNQSKNNSYLFTVDLLIEGASHADAVDVITKILTDPRIKDYKIQKGSDVGKWVEAVYEQMKKNPPSLPDEPFASQSEKDFDSSNKPTDKQSKDANSQSDSEKVIIELLEQYKAKGTLVRLKVLKGKGIHLNIPCRILNHDPSTRNVSVYHVDEKKVYLFHINEIEDITL</sequence>
<comment type="caution">
    <text evidence="2">The sequence shown here is derived from an EMBL/GenBank/DDBJ whole genome shotgun (WGS) entry which is preliminary data.</text>
</comment>
<name>A0ABW1IHS6_9BACL</name>
<proteinExistence type="predicted"/>
<reference evidence="3" key="1">
    <citation type="journal article" date="2019" name="Int. J. Syst. Evol. Microbiol.">
        <title>The Global Catalogue of Microorganisms (GCM) 10K type strain sequencing project: providing services to taxonomists for standard genome sequencing and annotation.</title>
        <authorList>
            <consortium name="The Broad Institute Genomics Platform"/>
            <consortium name="The Broad Institute Genome Sequencing Center for Infectious Disease"/>
            <person name="Wu L."/>
            <person name="Ma J."/>
        </authorList>
    </citation>
    <scope>NUCLEOTIDE SEQUENCE [LARGE SCALE GENOMIC DNA]</scope>
    <source>
        <strain evidence="3">CCM 8749</strain>
    </source>
</reference>
<protein>
    <submittedName>
        <fullName evidence="2">Uncharacterized protein</fullName>
    </submittedName>
</protein>
<keyword evidence="3" id="KW-1185">Reference proteome</keyword>
<dbReference type="EMBL" id="JBHSQV010000002">
    <property type="protein sequence ID" value="MFC5984999.1"/>
    <property type="molecule type" value="Genomic_DNA"/>
</dbReference>
<accession>A0ABW1IHS6</accession>
<evidence type="ECO:0000313" key="2">
    <source>
        <dbReference type="EMBL" id="MFC5984999.1"/>
    </source>
</evidence>
<gene>
    <name evidence="2" type="ORF">ACFPXP_00560</name>
</gene>
<organism evidence="2 3">
    <name type="scientific">Marinicrinis lubricantis</name>
    <dbReference type="NCBI Taxonomy" id="2086470"/>
    <lineage>
        <taxon>Bacteria</taxon>
        <taxon>Bacillati</taxon>
        <taxon>Bacillota</taxon>
        <taxon>Bacilli</taxon>
        <taxon>Bacillales</taxon>
        <taxon>Paenibacillaceae</taxon>
    </lineage>
</organism>
<evidence type="ECO:0000256" key="1">
    <source>
        <dbReference type="SAM" id="MobiDB-lite"/>
    </source>
</evidence>
<feature type="compositionally biased region" description="Basic and acidic residues" evidence="1">
    <location>
        <begin position="76"/>
        <end position="92"/>
    </location>
</feature>
<feature type="region of interest" description="Disordered" evidence="1">
    <location>
        <begin position="62"/>
        <end position="97"/>
    </location>
</feature>
<evidence type="ECO:0000313" key="3">
    <source>
        <dbReference type="Proteomes" id="UP001596250"/>
    </source>
</evidence>
<dbReference type="Proteomes" id="UP001596250">
    <property type="component" value="Unassembled WGS sequence"/>
</dbReference>
<dbReference type="RefSeq" id="WP_379891420.1">
    <property type="nucleotide sequence ID" value="NZ_CBCSCT010000008.1"/>
</dbReference>